<evidence type="ECO:0000256" key="2">
    <source>
        <dbReference type="SAM" id="MobiDB-lite"/>
    </source>
</evidence>
<dbReference type="Proteomes" id="UP000515156">
    <property type="component" value="Chromosome 2"/>
</dbReference>
<feature type="domain" description="NOA1/YqeH-like C-terminal" evidence="4">
    <location>
        <begin position="524"/>
        <end position="623"/>
    </location>
</feature>
<dbReference type="Gene3D" id="3.40.50.300">
    <property type="entry name" value="P-loop containing nucleotide triphosphate hydrolases"/>
    <property type="match status" value="1"/>
</dbReference>
<evidence type="ECO:0000259" key="4">
    <source>
        <dbReference type="Pfam" id="PF21516"/>
    </source>
</evidence>
<dbReference type="InterPro" id="IPR006073">
    <property type="entry name" value="GTP-bd"/>
</dbReference>
<dbReference type="PANTHER" id="PTHR46406">
    <property type="entry name" value="NITRIC OXIDE-ASSOCIATED PROTEIN 1"/>
    <property type="match status" value="1"/>
</dbReference>
<dbReference type="PANTHER" id="PTHR46406:SF1">
    <property type="entry name" value="NITRIC OXIDE-ASSOCIATED PROTEIN 1"/>
    <property type="match status" value="1"/>
</dbReference>
<dbReference type="SUPFAM" id="SSF52540">
    <property type="entry name" value="P-loop containing nucleoside triphosphate hydrolases"/>
    <property type="match status" value="2"/>
</dbReference>
<evidence type="ECO:0000259" key="3">
    <source>
        <dbReference type="Pfam" id="PF01926"/>
    </source>
</evidence>
<evidence type="ECO:0000313" key="5">
    <source>
        <dbReference type="Proteomes" id="UP000515156"/>
    </source>
</evidence>
<dbReference type="InterPro" id="IPR052807">
    <property type="entry name" value="Mito_transl_resp_regulator"/>
</dbReference>
<dbReference type="AlphaFoldDB" id="A0A6P7XAT7"/>
<feature type="domain" description="G" evidence="3">
    <location>
        <begin position="306"/>
        <end position="357"/>
    </location>
</feature>
<dbReference type="FunCoup" id="A0A6P7XAT7">
    <property type="interactions" value="2395"/>
</dbReference>
<accession>A0A6P7XAT7</accession>
<dbReference type="CTD" id="84273"/>
<sequence length="676" mass="76017">MFLVRLRPALRHCPRLRLCGYFSTGAAAGQSREDEERRQRRGSTAFVQGLGEHYTAVEPGAREHFVFQEFVPEDAEQEEAAAFERLLQEERLQREKTTAGRRSTRADVCGKGRDGSLIDGVQLPPPGEEDATLVLGERCPGCGAVLQCLDPAEPGFVPRERVGGVCQRCFLLQHYQRALRLQLPPDRFRQVLRSLRSRPSPALVLLMIDLLDLPGSLFLPDLPELLSLGGSDRRPRALFLLGNKVDLLPADRPGHLRRLRERLLELSQAAGLPKPEDALLISAKTGYGVEGLISRLQRSWRYKGDVYLMGATNCGKSTLFNTLLLSDYCKSKAPEVIDRATISPWPGTTLNLLKFPIINPTPYRMFRRDKRLKEDEAKFEEDLSEEEKKHLNQLKKQGYLIERVGRTFQRAKKNVEKEIEFDADSLSFSMEDEGGDVCRAEPATTEERVEFTYNELKDAHWFYDTPGIVKEDCVLNLLNEKEVKMVLPLQAIIPRTFVLKPGMTLFLGALGRIDYVQGEKSAWFSVIASNSLPVHITSLEKADDVYQKHAGNTLLGVPLGGEERMKEFPPLVPQDITLEGIGTLEAVADIKLSTAGWVAVTAHSEDKLCLRGYTPKGTTLMIHQPPLLPYIVHVKGERIRKTPVYKTKRPPSLVNNLQSGESKQRLKKRKFTKHAA</sequence>
<dbReference type="RefSeq" id="XP_030050421.1">
    <property type="nucleotide sequence ID" value="XM_030194561.1"/>
</dbReference>
<organism evidence="5 6">
    <name type="scientific">Microcaecilia unicolor</name>
    <dbReference type="NCBI Taxonomy" id="1415580"/>
    <lineage>
        <taxon>Eukaryota</taxon>
        <taxon>Metazoa</taxon>
        <taxon>Chordata</taxon>
        <taxon>Craniata</taxon>
        <taxon>Vertebrata</taxon>
        <taxon>Euteleostomi</taxon>
        <taxon>Amphibia</taxon>
        <taxon>Gymnophiona</taxon>
        <taxon>Siphonopidae</taxon>
        <taxon>Microcaecilia</taxon>
    </lineage>
</organism>
<dbReference type="KEGG" id="muo:115463792"/>
<dbReference type="Pfam" id="PF01926">
    <property type="entry name" value="MMR_HSR1"/>
    <property type="match status" value="1"/>
</dbReference>
<dbReference type="GeneID" id="115463792"/>
<dbReference type="InParanoid" id="A0A6P7XAT7"/>
<dbReference type="CDD" id="cd01855">
    <property type="entry name" value="YqeH"/>
    <property type="match status" value="1"/>
</dbReference>
<dbReference type="OrthoDB" id="1696305at2759"/>
<evidence type="ECO:0000256" key="1">
    <source>
        <dbReference type="SAM" id="Coils"/>
    </source>
</evidence>
<evidence type="ECO:0000313" key="6">
    <source>
        <dbReference type="RefSeq" id="XP_030050421.1"/>
    </source>
</evidence>
<gene>
    <name evidence="6" type="primary">NOA1</name>
</gene>
<proteinExistence type="predicted"/>
<feature type="compositionally biased region" description="Basic residues" evidence="2">
    <location>
        <begin position="665"/>
        <end position="676"/>
    </location>
</feature>
<feature type="region of interest" description="Disordered" evidence="2">
    <location>
        <begin position="643"/>
        <end position="676"/>
    </location>
</feature>
<reference evidence="6" key="1">
    <citation type="submission" date="2025-08" db="UniProtKB">
        <authorList>
            <consortium name="RefSeq"/>
        </authorList>
    </citation>
    <scope>IDENTIFICATION</scope>
</reference>
<protein>
    <submittedName>
        <fullName evidence="6">Nitric oxide-associated protein 1</fullName>
    </submittedName>
</protein>
<keyword evidence="5" id="KW-1185">Reference proteome</keyword>
<name>A0A6P7XAT7_9AMPH</name>
<dbReference type="InterPro" id="IPR027417">
    <property type="entry name" value="P-loop_NTPase"/>
</dbReference>
<keyword evidence="1" id="KW-0175">Coiled coil</keyword>
<feature type="coiled-coil region" evidence="1">
    <location>
        <begin position="369"/>
        <end position="397"/>
    </location>
</feature>
<dbReference type="GO" id="GO:0005525">
    <property type="term" value="F:GTP binding"/>
    <property type="evidence" value="ECO:0007669"/>
    <property type="project" value="InterPro"/>
</dbReference>
<dbReference type="Pfam" id="PF21516">
    <property type="entry name" value="YqeH-like_C"/>
    <property type="match status" value="1"/>
</dbReference>
<dbReference type="InterPro" id="IPR048422">
    <property type="entry name" value="NOA1/YqeH-like_C"/>
</dbReference>